<dbReference type="GO" id="GO:0033047">
    <property type="term" value="P:regulation of mitotic sister chromatid segregation"/>
    <property type="evidence" value="ECO:0007669"/>
    <property type="project" value="EnsemblFungi"/>
</dbReference>
<dbReference type="GO" id="GO:0005524">
    <property type="term" value="F:ATP binding"/>
    <property type="evidence" value="ECO:0007669"/>
    <property type="project" value="UniProtKB-UniRule"/>
</dbReference>
<dbReference type="GO" id="GO:0000073">
    <property type="term" value="P:initial mitotic spindle pole body separation"/>
    <property type="evidence" value="ECO:0007669"/>
    <property type="project" value="EnsemblFungi"/>
</dbReference>
<evidence type="ECO:0000256" key="9">
    <source>
        <dbReference type="PROSITE-ProRule" id="PRU00283"/>
    </source>
</evidence>
<dbReference type="OrthoDB" id="3176171at2759"/>
<dbReference type="STRING" id="984486.A0A1E3QZS0"/>
<evidence type="ECO:0000256" key="10">
    <source>
        <dbReference type="RuleBase" id="RU000394"/>
    </source>
</evidence>
<dbReference type="SUPFAM" id="SSF52540">
    <property type="entry name" value="P-loop containing nucleoside triphosphate hydrolases"/>
    <property type="match status" value="1"/>
</dbReference>
<keyword evidence="4 9" id="KW-0547">Nucleotide-binding</keyword>
<proteinExistence type="inferred from homology"/>
<keyword evidence="2" id="KW-0963">Cytoplasm</keyword>
<dbReference type="GO" id="GO:0098653">
    <property type="term" value="P:centromere clustering"/>
    <property type="evidence" value="ECO:0007669"/>
    <property type="project" value="EnsemblFungi"/>
</dbReference>
<dbReference type="GO" id="GO:1990023">
    <property type="term" value="C:mitotic spindle midzone"/>
    <property type="evidence" value="ECO:0007669"/>
    <property type="project" value="EnsemblFungi"/>
</dbReference>
<dbReference type="GeneID" id="30145603"/>
<dbReference type="FunFam" id="3.40.850.10:FF:000019">
    <property type="entry name" value="Kinesin-like protein KIN-5D"/>
    <property type="match status" value="1"/>
</dbReference>
<evidence type="ECO:0000313" key="14">
    <source>
        <dbReference type="EMBL" id="ODQ83121.1"/>
    </source>
</evidence>
<dbReference type="GO" id="GO:0005828">
    <property type="term" value="C:kinetochore microtubule"/>
    <property type="evidence" value="ECO:0007669"/>
    <property type="project" value="EnsemblFungi"/>
</dbReference>
<evidence type="ECO:0000259" key="13">
    <source>
        <dbReference type="PROSITE" id="PS50067"/>
    </source>
</evidence>
<dbReference type="PANTHER" id="PTHR47970">
    <property type="entry name" value="KINESIN-LIKE PROTEIN KIF11"/>
    <property type="match status" value="1"/>
</dbReference>
<keyword evidence="5 9" id="KW-0067">ATP-binding</keyword>
<keyword evidence="15" id="KW-1185">Reference proteome</keyword>
<dbReference type="PANTHER" id="PTHR47970:SF12">
    <property type="entry name" value="KINESIN FAMILY MEMBER 11"/>
    <property type="match status" value="1"/>
</dbReference>
<evidence type="ECO:0000256" key="4">
    <source>
        <dbReference type="ARBA" id="ARBA00022741"/>
    </source>
</evidence>
<comment type="similarity">
    <text evidence="8">Belongs to the TRAFAC class myosin-kinesin ATPase superfamily. Kinesin family. KIN-5/BimC subfamily.</text>
</comment>
<dbReference type="PROSITE" id="PS50067">
    <property type="entry name" value="KINESIN_MOTOR_2"/>
    <property type="match status" value="1"/>
</dbReference>
<dbReference type="PROSITE" id="PS00411">
    <property type="entry name" value="KINESIN_MOTOR_1"/>
    <property type="match status" value="1"/>
</dbReference>
<keyword evidence="11" id="KW-0175">Coiled coil</keyword>
<comment type="subcellular location">
    <subcellularLocation>
        <location evidence="1">Cytoplasm</location>
        <location evidence="1">Cytoskeleton</location>
    </subcellularLocation>
</comment>
<organism evidence="14 15">
    <name type="scientific">Babjeviella inositovora NRRL Y-12698</name>
    <dbReference type="NCBI Taxonomy" id="984486"/>
    <lineage>
        <taxon>Eukaryota</taxon>
        <taxon>Fungi</taxon>
        <taxon>Dikarya</taxon>
        <taxon>Ascomycota</taxon>
        <taxon>Saccharomycotina</taxon>
        <taxon>Pichiomycetes</taxon>
        <taxon>Serinales incertae sedis</taxon>
        <taxon>Babjeviella</taxon>
    </lineage>
</organism>
<dbReference type="AlphaFoldDB" id="A0A1E3QZS0"/>
<dbReference type="GO" id="GO:0005634">
    <property type="term" value="C:nucleus"/>
    <property type="evidence" value="ECO:0007669"/>
    <property type="project" value="TreeGrafter"/>
</dbReference>
<dbReference type="Pfam" id="PF00225">
    <property type="entry name" value="Kinesin"/>
    <property type="match status" value="1"/>
</dbReference>
<dbReference type="Proteomes" id="UP000094336">
    <property type="component" value="Unassembled WGS sequence"/>
</dbReference>
<feature type="binding site" evidence="9">
    <location>
        <begin position="98"/>
        <end position="105"/>
    </location>
    <ligand>
        <name>ATP</name>
        <dbReference type="ChEBI" id="CHEBI:30616"/>
    </ligand>
</feature>
<protein>
    <recommendedName>
        <fullName evidence="10">Kinesin-like protein</fullName>
    </recommendedName>
</protein>
<dbReference type="GO" id="GO:0000235">
    <property type="term" value="C:astral microtubule"/>
    <property type="evidence" value="ECO:0007669"/>
    <property type="project" value="EnsemblFungi"/>
</dbReference>
<dbReference type="Gene3D" id="3.40.850.10">
    <property type="entry name" value="Kinesin motor domain"/>
    <property type="match status" value="1"/>
</dbReference>
<evidence type="ECO:0000256" key="6">
    <source>
        <dbReference type="ARBA" id="ARBA00023175"/>
    </source>
</evidence>
<dbReference type="GO" id="GO:0045144">
    <property type="term" value="P:meiotic sister chromatid segregation"/>
    <property type="evidence" value="ECO:0007669"/>
    <property type="project" value="EnsemblFungi"/>
</dbReference>
<keyword evidence="7" id="KW-0206">Cytoskeleton</keyword>
<evidence type="ECO:0000256" key="11">
    <source>
        <dbReference type="SAM" id="Coils"/>
    </source>
</evidence>
<evidence type="ECO:0000256" key="8">
    <source>
        <dbReference type="ARBA" id="ARBA00034704"/>
    </source>
</evidence>
<evidence type="ECO:0000256" key="1">
    <source>
        <dbReference type="ARBA" id="ARBA00004245"/>
    </source>
</evidence>
<feature type="region of interest" description="Disordered" evidence="12">
    <location>
        <begin position="910"/>
        <end position="944"/>
    </location>
</feature>
<feature type="domain" description="Kinesin motor" evidence="13">
    <location>
        <begin position="6"/>
        <end position="355"/>
    </location>
</feature>
<dbReference type="InterPro" id="IPR036961">
    <property type="entry name" value="Kinesin_motor_dom_sf"/>
</dbReference>
<sequence>MSELVNINVVVRCRGRNDREANAKSPVVVSVPDTTGSNEVTLNSSSDTSIIGAISSKMYTVDQVYGPSADQELLFQGVADPLFREFLNGYNCTILAYGQTGTGKTHTMCGNSNILADGQLSGDAGIIPRVLYELFNHMGKDDYVVKCSFLELYNEELKDLLGDATNKLKLRIFESKEPRKLASAETADTTKNTIMIQNLEEVYLKNANHGMNVLRRGLKLRQVASTKMNDFSSRSHTIFTLSLYKSVNNQEYRVAKLNLVDLAGSENVSRSGAVHQRAREAGLINQSLLTLGRVINSLVDGGAHIPYRESKLTRLLQDSIGGKTKTVLIATISPAKVNAEETSSTLEYASKAKNIKNKPQVGALVAKNILLKDMADELSKMKMDLVASRNKQGVYLDNENYQELVNDLANCQTEVGEVKRRNDFLQAQHKTTLESLHRLTKDVESLKRVNTDLVSQMNRLHDKVEKQKLNESRLLNSSKKFKGIICTINNDLVGLIENHHSTLDFLKLVIQGNVSSQISMVGGILESQLLNHDIEGNLLLLKSQIHEVTVKLQNSANRTCKIVTDAFLDKFPRLLQGLRASADEALDVALISESLSLQFDALDQNYQSFEKYVTSDVVSGVVQKQHMETILKVEMQKLEAHQVRLLSKMQDQYKQQNNELIETILSSQESFLANHRQALGAETMAWKEKHSAAVSLGRETAACLLNKMQAEKLKLSSVLDSASSLTDESRNAIIDDLNSLTNSISCLQSEDLLTSFGEIKSKHDAAVSRNLALTDALNTVSDGLGNLQGQNITLVECSMKLRVPNIDEINAAIDILNKEEEEVQTGSIPTGKTPLRIASFPRSSHGSPRRSPLKLHSSPLKQITNAINLKRQRIALDEGDEEMEFSKVFPLSQERGKHPEQENVIYETAPEGKHKRTSSMMSSSVSLTHPENESQEPARWISPGQKTIRSSLGQRAIRLPQLPK</sequence>
<dbReference type="EMBL" id="KV454426">
    <property type="protein sequence ID" value="ODQ83121.1"/>
    <property type="molecule type" value="Genomic_DNA"/>
</dbReference>
<dbReference type="InterPro" id="IPR027417">
    <property type="entry name" value="P-loop_NTPase"/>
</dbReference>
<dbReference type="GO" id="GO:0007018">
    <property type="term" value="P:microtubule-based movement"/>
    <property type="evidence" value="ECO:0007669"/>
    <property type="project" value="InterPro"/>
</dbReference>
<dbReference type="InterPro" id="IPR047149">
    <property type="entry name" value="KIF11-like"/>
</dbReference>
<dbReference type="GO" id="GO:0008569">
    <property type="term" value="F:minus-end-directed microtubule motor activity"/>
    <property type="evidence" value="ECO:0007669"/>
    <property type="project" value="EnsemblFungi"/>
</dbReference>
<dbReference type="InterPro" id="IPR019821">
    <property type="entry name" value="Kinesin_motor_CS"/>
</dbReference>
<dbReference type="GO" id="GO:0008017">
    <property type="term" value="F:microtubule binding"/>
    <property type="evidence" value="ECO:0007669"/>
    <property type="project" value="InterPro"/>
</dbReference>
<evidence type="ECO:0000256" key="5">
    <source>
        <dbReference type="ARBA" id="ARBA00022840"/>
    </source>
</evidence>
<dbReference type="GO" id="GO:0061805">
    <property type="term" value="P:mitotic spindle elongation (spindle phase three)"/>
    <property type="evidence" value="ECO:0007669"/>
    <property type="project" value="EnsemblFungi"/>
</dbReference>
<dbReference type="GO" id="GO:0007019">
    <property type="term" value="P:microtubule depolymerization"/>
    <property type="evidence" value="ECO:0007669"/>
    <property type="project" value="EnsemblFungi"/>
</dbReference>
<dbReference type="PRINTS" id="PR00380">
    <property type="entry name" value="KINESINHEAVY"/>
</dbReference>
<feature type="region of interest" description="Disordered" evidence="12">
    <location>
        <begin position="825"/>
        <end position="855"/>
    </location>
</feature>
<evidence type="ECO:0000256" key="2">
    <source>
        <dbReference type="ARBA" id="ARBA00022490"/>
    </source>
</evidence>
<dbReference type="GO" id="GO:0000776">
    <property type="term" value="C:kinetochore"/>
    <property type="evidence" value="ECO:0007669"/>
    <property type="project" value="EnsemblFungi"/>
</dbReference>
<keyword evidence="6 9" id="KW-0505">Motor protein</keyword>
<dbReference type="SMART" id="SM00129">
    <property type="entry name" value="KISc"/>
    <property type="match status" value="1"/>
</dbReference>
<reference evidence="15" key="1">
    <citation type="submission" date="2016-05" db="EMBL/GenBank/DDBJ databases">
        <title>Comparative genomics of biotechnologically important yeasts.</title>
        <authorList>
            <consortium name="DOE Joint Genome Institute"/>
            <person name="Riley R."/>
            <person name="Haridas S."/>
            <person name="Wolfe K.H."/>
            <person name="Lopes M.R."/>
            <person name="Hittinger C.T."/>
            <person name="Goker M."/>
            <person name="Salamov A."/>
            <person name="Wisecaver J."/>
            <person name="Long T.M."/>
            <person name="Aerts A.L."/>
            <person name="Barry K."/>
            <person name="Choi C."/>
            <person name="Clum A."/>
            <person name="Coughlan A.Y."/>
            <person name="Deshpande S."/>
            <person name="Douglass A.P."/>
            <person name="Hanson S.J."/>
            <person name="Klenk H.-P."/>
            <person name="Labutti K."/>
            <person name="Lapidus A."/>
            <person name="Lindquist E."/>
            <person name="Lipzen A."/>
            <person name="Meier-Kolthoff J.P."/>
            <person name="Ohm R.A."/>
            <person name="Otillar R.P."/>
            <person name="Pangilinan J."/>
            <person name="Peng Y."/>
            <person name="Rokas A."/>
            <person name="Rosa C.A."/>
            <person name="Scheuner C."/>
            <person name="Sibirny A.A."/>
            <person name="Slot J.C."/>
            <person name="Stielow J.B."/>
            <person name="Sun H."/>
            <person name="Kurtzman C.P."/>
            <person name="Blackwell M."/>
            <person name="Grigoriev I.V."/>
            <person name="Jeffries T.W."/>
        </authorList>
    </citation>
    <scope>NUCLEOTIDE SEQUENCE [LARGE SCALE GENOMIC DNA]</scope>
    <source>
        <strain evidence="15">NRRL Y-12698</strain>
    </source>
</reference>
<evidence type="ECO:0000313" key="15">
    <source>
        <dbReference type="Proteomes" id="UP000094336"/>
    </source>
</evidence>
<evidence type="ECO:0000256" key="3">
    <source>
        <dbReference type="ARBA" id="ARBA00022701"/>
    </source>
</evidence>
<keyword evidence="3 10" id="KW-0493">Microtubule</keyword>
<name>A0A1E3QZS0_9ASCO</name>
<dbReference type="RefSeq" id="XP_018988449.1">
    <property type="nucleotide sequence ID" value="XM_019127750.1"/>
</dbReference>
<dbReference type="InterPro" id="IPR001752">
    <property type="entry name" value="Kinesin_motor_dom"/>
</dbReference>
<accession>A0A1E3QZS0</accession>
<evidence type="ECO:0000256" key="12">
    <source>
        <dbReference type="SAM" id="MobiDB-lite"/>
    </source>
</evidence>
<gene>
    <name evidence="14" type="ORF">BABINDRAFT_159575</name>
</gene>
<dbReference type="GO" id="GO:0008574">
    <property type="term" value="F:plus-end-directed microtubule motor activity"/>
    <property type="evidence" value="ECO:0007669"/>
    <property type="project" value="EnsemblFungi"/>
</dbReference>
<evidence type="ECO:0000256" key="7">
    <source>
        <dbReference type="ARBA" id="ARBA00023212"/>
    </source>
</evidence>
<feature type="coiled-coil region" evidence="11">
    <location>
        <begin position="401"/>
        <end position="428"/>
    </location>
</feature>